<name>A0A835PL33_VANPL</name>
<evidence type="ECO:0000259" key="2">
    <source>
        <dbReference type="Pfam" id="PF18087"/>
    </source>
</evidence>
<dbReference type="Pfam" id="PF18579">
    <property type="entry name" value="Raf1_HTH"/>
    <property type="match status" value="1"/>
</dbReference>
<sequence length="419" mass="45883">MATLSLTTPKTNAHNRRSFRREIPPYTSPAARRPIFRPFCALPRIPSTPPTAPPGELYQPFRPPPSPLPSHYRSLGLSERLDILRNRLGLWYEYAPLISSLSRDGFTPPSIEEITGITGAEQNRLAVASQVRDSLIPPSFAFPPDLLPFFDAPSSANLLYELRLLNASQRVAASLYIIERRLDAKEARELARAMKDFPKRRGEEGWKSFSAASPGDCLAYADFRLSREVMEEGERVAALERAMVAVETEEAKRTIEDEMAGGKKVGETEGEEQDAVPVPVVRLRYGEVADATSVVVLPVCLAAEGEEGVEAAPGWCRGEGEMGVVVAERGWRRWVSAAVENEAAGGGGGVLVVVDKAKKEVAEEGYYLVGGGGGGRVLGVERGRKLLEMGKKEALGGVVLVVRPPKEDEDYQLRDEDWE</sequence>
<dbReference type="Pfam" id="PF18087">
    <property type="entry name" value="RuBisCo_chap_C"/>
    <property type="match status" value="1"/>
</dbReference>
<evidence type="ECO:0000256" key="1">
    <source>
        <dbReference type="ARBA" id="ARBA00023186"/>
    </source>
</evidence>
<feature type="domain" description="Rubisco accumulation factor 1 alpha-helical" evidence="3">
    <location>
        <begin position="154"/>
        <end position="259"/>
    </location>
</feature>
<gene>
    <name evidence="5" type="ORF">HPP92_025699</name>
</gene>
<organism evidence="5 6">
    <name type="scientific">Vanilla planifolia</name>
    <name type="common">Vanilla</name>
    <dbReference type="NCBI Taxonomy" id="51239"/>
    <lineage>
        <taxon>Eukaryota</taxon>
        <taxon>Viridiplantae</taxon>
        <taxon>Streptophyta</taxon>
        <taxon>Embryophyta</taxon>
        <taxon>Tracheophyta</taxon>
        <taxon>Spermatophyta</taxon>
        <taxon>Magnoliopsida</taxon>
        <taxon>Liliopsida</taxon>
        <taxon>Asparagales</taxon>
        <taxon>Orchidaceae</taxon>
        <taxon>Vanilloideae</taxon>
        <taxon>Vanilleae</taxon>
        <taxon>Vanilla</taxon>
    </lineage>
</organism>
<dbReference type="Pfam" id="PF18578">
    <property type="entry name" value="Raf1_N"/>
    <property type="match status" value="1"/>
</dbReference>
<accession>A0A835PL33</accession>
<evidence type="ECO:0000259" key="3">
    <source>
        <dbReference type="Pfam" id="PF18578"/>
    </source>
</evidence>
<dbReference type="InterPro" id="IPR040858">
    <property type="entry name" value="Raf1_C"/>
</dbReference>
<dbReference type="InterPro" id="IPR037494">
    <property type="entry name" value="RAF1"/>
</dbReference>
<reference evidence="5 6" key="1">
    <citation type="journal article" date="2020" name="Nat. Food">
        <title>A phased Vanilla planifolia genome enables genetic improvement of flavour and production.</title>
        <authorList>
            <person name="Hasing T."/>
            <person name="Tang H."/>
            <person name="Brym M."/>
            <person name="Khazi F."/>
            <person name="Huang T."/>
            <person name="Chambers A.H."/>
        </authorList>
    </citation>
    <scope>NUCLEOTIDE SEQUENCE [LARGE SCALE GENOMIC DNA]</scope>
    <source>
        <tissue evidence="5">Leaf</tissue>
    </source>
</reference>
<dbReference type="GO" id="GO:0009507">
    <property type="term" value="C:chloroplast"/>
    <property type="evidence" value="ECO:0007669"/>
    <property type="project" value="TreeGrafter"/>
</dbReference>
<dbReference type="AlphaFoldDB" id="A0A835PL33"/>
<dbReference type="Proteomes" id="UP000639772">
    <property type="component" value="Unassembled WGS sequence"/>
</dbReference>
<dbReference type="PANTHER" id="PTHR35299">
    <property type="entry name" value="RUBISCO ACCUMULATION FACTOR 1"/>
    <property type="match status" value="1"/>
</dbReference>
<evidence type="ECO:0000259" key="4">
    <source>
        <dbReference type="Pfam" id="PF18579"/>
    </source>
</evidence>
<dbReference type="InterPro" id="IPR041358">
    <property type="entry name" value="Raf1_N"/>
</dbReference>
<keyword evidence="1" id="KW-0143">Chaperone</keyword>
<protein>
    <submittedName>
        <fullName evidence="5">Uncharacterized protein</fullName>
    </submittedName>
</protein>
<dbReference type="EMBL" id="JADCNM010000014">
    <property type="protein sequence ID" value="KAG0454395.1"/>
    <property type="molecule type" value="Genomic_DNA"/>
</dbReference>
<feature type="domain" description="Rubisco accumulation factor 1 helix turn helix" evidence="4">
    <location>
        <begin position="78"/>
        <end position="135"/>
    </location>
</feature>
<evidence type="ECO:0000313" key="6">
    <source>
        <dbReference type="Proteomes" id="UP000639772"/>
    </source>
</evidence>
<feature type="domain" description="Rubisco accumulation factor 1 C-terminal" evidence="2">
    <location>
        <begin position="349"/>
        <end position="406"/>
    </location>
</feature>
<dbReference type="GO" id="GO:0110102">
    <property type="term" value="P:ribulose bisphosphate carboxylase complex assembly"/>
    <property type="evidence" value="ECO:0007669"/>
    <property type="project" value="UniProtKB-ARBA"/>
</dbReference>
<dbReference type="InterPro" id="IPR040781">
    <property type="entry name" value="Raf1_HTH"/>
</dbReference>
<proteinExistence type="predicted"/>
<comment type="caution">
    <text evidence="5">The sequence shown here is derived from an EMBL/GenBank/DDBJ whole genome shotgun (WGS) entry which is preliminary data.</text>
</comment>
<dbReference type="OrthoDB" id="2017169at2759"/>
<dbReference type="PANTHER" id="PTHR35299:SF3">
    <property type="entry name" value="RUBISCO ACCUMULATION FACTOR 1.2, CHLOROPLASTIC"/>
    <property type="match status" value="1"/>
</dbReference>
<evidence type="ECO:0000313" key="5">
    <source>
        <dbReference type="EMBL" id="KAG0454395.1"/>
    </source>
</evidence>